<dbReference type="InterPro" id="IPR019888">
    <property type="entry name" value="Tscrpt_reg_AsnC-like"/>
</dbReference>
<dbReference type="Pfam" id="PF13412">
    <property type="entry name" value="HTH_24"/>
    <property type="match status" value="1"/>
</dbReference>
<dbReference type="AlphaFoldDB" id="A0A8D5FMU1"/>
<name>A0A8D5FMU1_9BACT</name>
<dbReference type="GO" id="GO:0005829">
    <property type="term" value="C:cytosol"/>
    <property type="evidence" value="ECO:0007669"/>
    <property type="project" value="TreeGrafter"/>
</dbReference>
<dbReference type="Proteomes" id="UP000826725">
    <property type="component" value="Chromosome"/>
</dbReference>
<dbReference type="InterPro" id="IPR011991">
    <property type="entry name" value="ArsR-like_HTH"/>
</dbReference>
<proteinExistence type="predicted"/>
<dbReference type="Pfam" id="PF01037">
    <property type="entry name" value="AsnC_trans_reg"/>
    <property type="match status" value="1"/>
</dbReference>
<evidence type="ECO:0000313" key="3">
    <source>
        <dbReference type="Proteomes" id="UP000826725"/>
    </source>
</evidence>
<dbReference type="KEGG" id="dbk:DGMP_26810"/>
<reference evidence="2" key="1">
    <citation type="submission" date="2020-09" db="EMBL/GenBank/DDBJ databases">
        <title>Desulfogranum mesoprofundum gen. nov., sp. nov., a novel mesophilic, sulfate-reducing chemolithoautotroph isolated from a deep-sea hydrothermal vent chimney in the Suiyo Seamount.</title>
        <authorList>
            <person name="Hashimoto Y."/>
            <person name="Nakagawa S."/>
        </authorList>
    </citation>
    <scope>NUCLEOTIDE SEQUENCE</scope>
    <source>
        <strain evidence="2">KT2</strain>
    </source>
</reference>
<evidence type="ECO:0000259" key="1">
    <source>
        <dbReference type="Pfam" id="PF01037"/>
    </source>
</evidence>
<dbReference type="GO" id="GO:0043565">
    <property type="term" value="F:sequence-specific DNA binding"/>
    <property type="evidence" value="ECO:0007669"/>
    <property type="project" value="TreeGrafter"/>
</dbReference>
<dbReference type="InterPro" id="IPR019887">
    <property type="entry name" value="Tscrpt_reg_AsnC/Lrp_C"/>
</dbReference>
<organism evidence="2 3">
    <name type="scientific">Desulfomarina profundi</name>
    <dbReference type="NCBI Taxonomy" id="2772557"/>
    <lineage>
        <taxon>Bacteria</taxon>
        <taxon>Pseudomonadati</taxon>
        <taxon>Thermodesulfobacteriota</taxon>
        <taxon>Desulfobulbia</taxon>
        <taxon>Desulfobulbales</taxon>
        <taxon>Desulfobulbaceae</taxon>
        <taxon>Desulfomarina</taxon>
    </lineage>
</organism>
<dbReference type="GO" id="GO:0043200">
    <property type="term" value="P:response to amino acid"/>
    <property type="evidence" value="ECO:0007669"/>
    <property type="project" value="TreeGrafter"/>
</dbReference>
<dbReference type="RefSeq" id="WP_228854393.1">
    <property type="nucleotide sequence ID" value="NZ_AP024086.1"/>
</dbReference>
<dbReference type="EMBL" id="AP024086">
    <property type="protein sequence ID" value="BCL61988.1"/>
    <property type="molecule type" value="Genomic_DNA"/>
</dbReference>
<accession>A0A8D5FMU1</accession>
<dbReference type="CDD" id="cd00090">
    <property type="entry name" value="HTH_ARSR"/>
    <property type="match status" value="1"/>
</dbReference>
<gene>
    <name evidence="2" type="ORF">DGMP_26810</name>
</gene>
<dbReference type="SMART" id="SM00344">
    <property type="entry name" value="HTH_ASNC"/>
    <property type="match status" value="1"/>
</dbReference>
<dbReference type="PANTHER" id="PTHR30154">
    <property type="entry name" value="LEUCINE-RESPONSIVE REGULATORY PROTEIN"/>
    <property type="match status" value="1"/>
</dbReference>
<dbReference type="GO" id="GO:0006355">
    <property type="term" value="P:regulation of DNA-templated transcription"/>
    <property type="evidence" value="ECO:0007669"/>
    <property type="project" value="UniProtKB-ARBA"/>
</dbReference>
<feature type="domain" description="Transcription regulator AsnC/Lrp ligand binding" evidence="1">
    <location>
        <begin position="68"/>
        <end position="137"/>
    </location>
</feature>
<evidence type="ECO:0000313" key="2">
    <source>
        <dbReference type="EMBL" id="BCL61988.1"/>
    </source>
</evidence>
<sequence>MIIDETNMGILRHLKDGRKSYKLIATELSITENTVRSRVKKLIEEGILDISGNVSIDSLTGHNLLYLGVKLKTMELQEKAAEFSRLKGVVSVGIVTGRYDLILQVLLGPENTLLKFITRQVAKIEDVQTIESFIVFEGYNLRVPYIL</sequence>
<dbReference type="PANTHER" id="PTHR30154:SF34">
    <property type="entry name" value="TRANSCRIPTIONAL REGULATOR AZLB"/>
    <property type="match status" value="1"/>
</dbReference>
<keyword evidence="3" id="KW-1185">Reference proteome</keyword>
<protein>
    <submittedName>
        <fullName evidence="2">Transcriptional regulator</fullName>
    </submittedName>
</protein>